<sequence length="292" mass="33587">MAVSHYYSRAAQGVIIMKDFAREGHSSHTLLLKPGQSLQLATLTLHNMDFLFPRLLLVALVSSVCSQDKLSMCMDGKHQISEPRVEGKLYEQCSPWKDSACCTANTTEEAHQDQSYLYNFNWNHCGIMSEPCKRHFIQDTCFYECSPHLGPWIQEASESWRKERILDVPLCVEDCNNWYDDCKNDYTCKENWHKGWDWSTGTNLCPRDSQCRRWTEVFASAQHMCENIWSNSYKFTALGRGSGRCMQMWFNGTNPNRRVAEYYLTGDAETVAMATGLRVCACVCALLVMMLR</sequence>
<keyword evidence="2" id="KW-0732">Signal</keyword>
<dbReference type="InterPro" id="IPR018143">
    <property type="entry name" value="Folate_rcpt-like"/>
</dbReference>
<reference evidence="5 6" key="1">
    <citation type="submission" date="2024-02" db="EMBL/GenBank/DDBJ databases">
        <title>Chromosome-level genome assembly of the Eurasian Minnow (Phoxinus phoxinus).</title>
        <authorList>
            <person name="Oriowo T.O."/>
            <person name="Martin S."/>
            <person name="Stange M."/>
            <person name="Chrysostomakis Y."/>
            <person name="Brown T."/>
            <person name="Winkler S."/>
            <person name="Kukowka S."/>
            <person name="Myers E.W."/>
            <person name="Bohne A."/>
        </authorList>
    </citation>
    <scope>NUCLEOTIDE SEQUENCE [LARGE SCALE GENOMIC DNA]</scope>
    <source>
        <strain evidence="5">ZFMK-TIS-60720</strain>
        <tissue evidence="5">Whole Organism</tissue>
    </source>
</reference>
<dbReference type="PANTHER" id="PTHR10517:SF14">
    <property type="entry name" value="FOLATE RECEPTOR 1-RELATED"/>
    <property type="match status" value="1"/>
</dbReference>
<comment type="similarity">
    <text evidence="1">Belongs to the folate receptor family.</text>
</comment>
<dbReference type="Pfam" id="PF03024">
    <property type="entry name" value="Folate_rec"/>
    <property type="match status" value="1"/>
</dbReference>
<feature type="domain" description="Folate receptor-like" evidence="4">
    <location>
        <begin position="72"/>
        <end position="247"/>
    </location>
</feature>
<evidence type="ECO:0000313" key="5">
    <source>
        <dbReference type="EMBL" id="KAK7171338.1"/>
    </source>
</evidence>
<evidence type="ECO:0000256" key="3">
    <source>
        <dbReference type="ARBA" id="ARBA00023157"/>
    </source>
</evidence>
<dbReference type="AlphaFoldDB" id="A0AAN9HFR5"/>
<keyword evidence="6" id="KW-1185">Reference proteome</keyword>
<dbReference type="GO" id="GO:0038023">
    <property type="term" value="F:signaling receptor activity"/>
    <property type="evidence" value="ECO:0007669"/>
    <property type="project" value="TreeGrafter"/>
</dbReference>
<evidence type="ECO:0000259" key="4">
    <source>
        <dbReference type="Pfam" id="PF03024"/>
    </source>
</evidence>
<dbReference type="PANTHER" id="PTHR10517">
    <property type="entry name" value="FOLATE RECEPTOR"/>
    <property type="match status" value="1"/>
</dbReference>
<protein>
    <recommendedName>
        <fullName evidence="4">Folate receptor-like domain-containing protein</fullName>
    </recommendedName>
</protein>
<dbReference type="Proteomes" id="UP001364617">
    <property type="component" value="Unassembled WGS sequence"/>
</dbReference>
<evidence type="ECO:0000256" key="2">
    <source>
        <dbReference type="ARBA" id="ARBA00022729"/>
    </source>
</evidence>
<gene>
    <name evidence="5" type="ORF">R3I93_003824</name>
</gene>
<dbReference type="EMBL" id="JAYKXH010000004">
    <property type="protein sequence ID" value="KAK7171338.1"/>
    <property type="molecule type" value="Genomic_DNA"/>
</dbReference>
<dbReference type="GO" id="GO:0009897">
    <property type="term" value="C:external side of plasma membrane"/>
    <property type="evidence" value="ECO:0007669"/>
    <property type="project" value="TreeGrafter"/>
</dbReference>
<comment type="caution">
    <text evidence="5">The sequence shown here is derived from an EMBL/GenBank/DDBJ whole genome shotgun (WGS) entry which is preliminary data.</text>
</comment>
<organism evidence="5 6">
    <name type="scientific">Phoxinus phoxinus</name>
    <name type="common">Eurasian minnow</name>
    <dbReference type="NCBI Taxonomy" id="58324"/>
    <lineage>
        <taxon>Eukaryota</taxon>
        <taxon>Metazoa</taxon>
        <taxon>Chordata</taxon>
        <taxon>Craniata</taxon>
        <taxon>Vertebrata</taxon>
        <taxon>Euteleostomi</taxon>
        <taxon>Actinopterygii</taxon>
        <taxon>Neopterygii</taxon>
        <taxon>Teleostei</taxon>
        <taxon>Ostariophysi</taxon>
        <taxon>Cypriniformes</taxon>
        <taxon>Leuciscidae</taxon>
        <taxon>Phoxininae</taxon>
        <taxon>Phoxinus</taxon>
    </lineage>
</organism>
<accession>A0AAN9HFR5</accession>
<evidence type="ECO:0000256" key="1">
    <source>
        <dbReference type="ARBA" id="ARBA00007932"/>
    </source>
</evidence>
<keyword evidence="3" id="KW-1015">Disulfide bond</keyword>
<proteinExistence type="inferred from homology"/>
<dbReference type="InterPro" id="IPR004269">
    <property type="entry name" value="Folate_rcpt"/>
</dbReference>
<evidence type="ECO:0000313" key="6">
    <source>
        <dbReference type="Proteomes" id="UP001364617"/>
    </source>
</evidence>
<name>A0AAN9HFR5_9TELE</name>